<dbReference type="EMBL" id="DSOK01000440">
    <property type="protein sequence ID" value="HEN16964.1"/>
    <property type="molecule type" value="Genomic_DNA"/>
</dbReference>
<reference evidence="1" key="1">
    <citation type="journal article" date="2020" name="mSystems">
        <title>Genome- and Community-Level Interaction Insights into Carbon Utilization and Element Cycling Functions of Hydrothermarchaeota in Hydrothermal Sediment.</title>
        <authorList>
            <person name="Zhou Z."/>
            <person name="Liu Y."/>
            <person name="Xu W."/>
            <person name="Pan J."/>
            <person name="Luo Z.H."/>
            <person name="Li M."/>
        </authorList>
    </citation>
    <scope>NUCLEOTIDE SEQUENCE [LARGE SCALE GENOMIC DNA]</scope>
    <source>
        <strain evidence="1">SpSt-339</strain>
    </source>
</reference>
<evidence type="ECO:0000313" key="1">
    <source>
        <dbReference type="EMBL" id="HEN16964.1"/>
    </source>
</evidence>
<comment type="caution">
    <text evidence="1">The sequence shown here is derived from an EMBL/GenBank/DDBJ whole genome shotgun (WGS) entry which is preliminary data.</text>
</comment>
<proteinExistence type="predicted"/>
<protein>
    <submittedName>
        <fullName evidence="1">Uncharacterized protein</fullName>
    </submittedName>
</protein>
<sequence length="95" mass="10293">MPDITSLDELSGQPLTEAQLQGILNQIDLDIANLVREGKLSAMPETEDTGAATDRAANLHALLAARRYYESLLRALPAWEVSQAAAMEDPRAEST</sequence>
<name>A0A7C2K024_9PLAN</name>
<organism evidence="1">
    <name type="scientific">Schlesneria paludicola</name>
    <dbReference type="NCBI Taxonomy" id="360056"/>
    <lineage>
        <taxon>Bacteria</taxon>
        <taxon>Pseudomonadati</taxon>
        <taxon>Planctomycetota</taxon>
        <taxon>Planctomycetia</taxon>
        <taxon>Planctomycetales</taxon>
        <taxon>Planctomycetaceae</taxon>
        <taxon>Schlesneria</taxon>
    </lineage>
</organism>
<gene>
    <name evidence="1" type="ORF">ENQ76_16000</name>
</gene>
<dbReference type="AlphaFoldDB" id="A0A7C2K024"/>
<accession>A0A7C2K024</accession>